<accession>A0ACB8I1X6</accession>
<dbReference type="Proteomes" id="UP000829398">
    <property type="component" value="Chromosome 9"/>
</dbReference>
<gene>
    <name evidence="1" type="ORF">KPL71_026811</name>
</gene>
<evidence type="ECO:0000313" key="1">
    <source>
        <dbReference type="EMBL" id="KAH9681078.1"/>
    </source>
</evidence>
<dbReference type="EMBL" id="CM039178">
    <property type="protein sequence ID" value="KAH9681078.1"/>
    <property type="molecule type" value="Genomic_DNA"/>
</dbReference>
<keyword evidence="2" id="KW-1185">Reference proteome</keyword>
<proteinExistence type="predicted"/>
<keyword evidence="1" id="KW-0378">Hydrolase</keyword>
<keyword evidence="1" id="KW-0067">ATP-binding</keyword>
<keyword evidence="1" id="KW-0347">Helicase</keyword>
<sequence>MEGRVQIPFMKETPPLLKYLLGADSGQKGSKFRKNIRAYNSMFAFTSMGGRVDASINRSKGPYVFRMSGQNYHHIGSLLPEVGKKPQFAQLYIYDTENEIDNRINTLLKHGMKTEIDHEILHELSKMLDQHNNLVKSFRMARDRYKTQPESTFRLRLLNSRTRDGRRYNIPTVSEVAGLIVGDFSEANFQRDVIIEHRTKGLRRITDLHPSFMPMTYLLIYPYGEDGYRPDISLRDITDSPFKRQKLTMRQYYCFRLQQRLNEGHTLLQAGRLFQQYIVDCYMAIEEERFRWIRNNQQKLRSDLFSGLMDAVHRGIHVEKKGVFLDNRYVVPYHRNLIVKFDAHITVEICNYSRSVKYLFKYVHKGSDRTTATMESIDTTQEMDEIKTYLDCRYISATEACWRIFQFDIHYRKPAVERLPFHLPGEHTVTFEESKCLENVLTIPGIEKTKFTEWLEANKNYDYARELTYSDFPTCWVWNSKDKTWTRRKNGLAIGRIYFAHPSSGERFYMRMLLNFVKGSTSFESIRTVNGVTYPTFKAACYALGLLDDDKEWIDCLTEAAIWATGNELRHLFVTILIHCQVSDAPQLWKSNYTTLSEDITSLQRKKFRLKDLQLTEQQVEAYTLLEIETIMLKMGKSLRDIDGMPLPNSSLIRDSGNRLVNEELDYDRDQLKKLHEKSFAALNACQKSAYEAIMHSVDNEEGRLFFINGHGGTGKTFLWNTIIAKLRSHSKIVLPVATSGIAALLLPNGRTAHSRFHIPLDVTAESTCEIRQGTLLAGLLMKTSLIIWDEAPMAYKFCFEALDKTLRDILRTRYENSSIKPFGGLTIVCGGDFRQILPVVPKGTRADIVDASLNSSYLWPFFKIYELKQNMRLYNGSVSGSEAAKIASFDKWLLQIGDGSLYDDIDRDLVKLPSDICKKPSENLMKSIVDNIYPSIQHNYSDPAYLKERAILTPKNEMVHELNEMIMNIIPGQGRTYFSSDSICKASANTNDEDVLYPTEFLNSLKFNGIHNHDIRLKEGAPVMLLRNLNQIEGLCNGTRLIVTRLGKWSIRGDIISGTNIGQNVTIPRIIMSPNESRWPFKLNRRQLPLAPCFAMTINKSQGQSLKHVGLYLPKQVFTHGQLYVAVSRVTTREGLTILNADQEIKNILALGVADPHWNLP</sequence>
<name>A0ACB8I1X6_CITSI</name>
<protein>
    <submittedName>
        <fullName evidence="1">ATP-dependent DNA helicase</fullName>
    </submittedName>
</protein>
<comment type="caution">
    <text evidence="1">The sequence shown here is derived from an EMBL/GenBank/DDBJ whole genome shotgun (WGS) entry which is preliminary data.</text>
</comment>
<reference evidence="2" key="1">
    <citation type="journal article" date="2023" name="Hortic. Res.">
        <title>A chromosome-level phased genome enabling allele-level studies in sweet orange: a case study on citrus Huanglongbing tolerance.</title>
        <authorList>
            <person name="Wu B."/>
            <person name="Yu Q."/>
            <person name="Deng Z."/>
            <person name="Duan Y."/>
            <person name="Luo F."/>
            <person name="Gmitter F. Jr."/>
        </authorList>
    </citation>
    <scope>NUCLEOTIDE SEQUENCE [LARGE SCALE GENOMIC DNA]</scope>
    <source>
        <strain evidence="2">cv. Valencia</strain>
    </source>
</reference>
<organism evidence="1 2">
    <name type="scientific">Citrus sinensis</name>
    <name type="common">Sweet orange</name>
    <name type="synonym">Citrus aurantium var. sinensis</name>
    <dbReference type="NCBI Taxonomy" id="2711"/>
    <lineage>
        <taxon>Eukaryota</taxon>
        <taxon>Viridiplantae</taxon>
        <taxon>Streptophyta</taxon>
        <taxon>Embryophyta</taxon>
        <taxon>Tracheophyta</taxon>
        <taxon>Spermatophyta</taxon>
        <taxon>Magnoliopsida</taxon>
        <taxon>eudicotyledons</taxon>
        <taxon>Gunneridae</taxon>
        <taxon>Pentapetalae</taxon>
        <taxon>rosids</taxon>
        <taxon>malvids</taxon>
        <taxon>Sapindales</taxon>
        <taxon>Rutaceae</taxon>
        <taxon>Aurantioideae</taxon>
        <taxon>Citrus</taxon>
    </lineage>
</organism>
<keyword evidence="1" id="KW-0547">Nucleotide-binding</keyword>
<evidence type="ECO:0000313" key="2">
    <source>
        <dbReference type="Proteomes" id="UP000829398"/>
    </source>
</evidence>